<reference evidence="1" key="1">
    <citation type="submission" date="2013-11" db="EMBL/GenBank/DDBJ databases">
        <title>Genome sequence of the fusiform rust pathogen reveals effectors for host alternation and coevolution with pine.</title>
        <authorList>
            <consortium name="DOE Joint Genome Institute"/>
            <person name="Smith K."/>
            <person name="Pendleton A."/>
            <person name="Kubisiak T."/>
            <person name="Anderson C."/>
            <person name="Salamov A."/>
            <person name="Aerts A."/>
            <person name="Riley R."/>
            <person name="Clum A."/>
            <person name="Lindquist E."/>
            <person name="Ence D."/>
            <person name="Campbell M."/>
            <person name="Kronenberg Z."/>
            <person name="Feau N."/>
            <person name="Dhillon B."/>
            <person name="Hamelin R."/>
            <person name="Burleigh J."/>
            <person name="Smith J."/>
            <person name="Yandell M."/>
            <person name="Nelson C."/>
            <person name="Grigoriev I."/>
            <person name="Davis J."/>
        </authorList>
    </citation>
    <scope>NUCLEOTIDE SEQUENCE</scope>
    <source>
        <strain evidence="1">G11</strain>
    </source>
</reference>
<feature type="non-terminal residue" evidence="1">
    <location>
        <position position="120"/>
    </location>
</feature>
<gene>
    <name evidence="1" type="ORF">CROQUDRAFT_12822</name>
</gene>
<dbReference type="Proteomes" id="UP000886653">
    <property type="component" value="Unassembled WGS sequence"/>
</dbReference>
<protein>
    <submittedName>
        <fullName evidence="1">Uncharacterized protein</fullName>
    </submittedName>
</protein>
<name>A0A9P6TAC0_9BASI</name>
<keyword evidence="2" id="KW-1185">Reference proteome</keyword>
<dbReference type="AlphaFoldDB" id="A0A9P6TAC0"/>
<comment type="caution">
    <text evidence="1">The sequence shown here is derived from an EMBL/GenBank/DDBJ whole genome shotgun (WGS) entry which is preliminary data.</text>
</comment>
<proteinExistence type="predicted"/>
<feature type="non-terminal residue" evidence="1">
    <location>
        <position position="1"/>
    </location>
</feature>
<accession>A0A9P6TAC0</accession>
<dbReference type="PANTHER" id="PTHR33481">
    <property type="entry name" value="REVERSE TRANSCRIPTASE"/>
    <property type="match status" value="1"/>
</dbReference>
<dbReference type="PANTHER" id="PTHR33481:SF1">
    <property type="entry name" value="ENDONUCLEASE_EXONUCLEASE_PHOSPHATASE DOMAIN-CONTAINING PROTEIN-RELATED"/>
    <property type="match status" value="1"/>
</dbReference>
<sequence>LTLVYFPIAWRMAITVIIRKFDKDNYSEANSYRPIELLLCLGKVFEIFLTCRMTFWAETNKAIAYGHMGRRCQQSTALPTYFQLGKEARRSLRWGKQYGTMFDKKKAQLMHFSHRKLEDL</sequence>
<evidence type="ECO:0000313" key="1">
    <source>
        <dbReference type="EMBL" id="KAG0143438.1"/>
    </source>
</evidence>
<evidence type="ECO:0000313" key="2">
    <source>
        <dbReference type="Proteomes" id="UP000886653"/>
    </source>
</evidence>
<dbReference type="EMBL" id="MU167319">
    <property type="protein sequence ID" value="KAG0143438.1"/>
    <property type="molecule type" value="Genomic_DNA"/>
</dbReference>
<dbReference type="OrthoDB" id="2729657at2759"/>
<organism evidence="1 2">
    <name type="scientific">Cronartium quercuum f. sp. fusiforme G11</name>
    <dbReference type="NCBI Taxonomy" id="708437"/>
    <lineage>
        <taxon>Eukaryota</taxon>
        <taxon>Fungi</taxon>
        <taxon>Dikarya</taxon>
        <taxon>Basidiomycota</taxon>
        <taxon>Pucciniomycotina</taxon>
        <taxon>Pucciniomycetes</taxon>
        <taxon>Pucciniales</taxon>
        <taxon>Coleosporiaceae</taxon>
        <taxon>Cronartium</taxon>
    </lineage>
</organism>